<feature type="domain" description="Flavodoxin-like" evidence="9">
    <location>
        <begin position="4"/>
        <end position="140"/>
    </location>
</feature>
<dbReference type="InterPro" id="IPR050619">
    <property type="entry name" value="Flavodoxin"/>
</dbReference>
<dbReference type="InterPro" id="IPR001226">
    <property type="entry name" value="Flavodoxin_CS"/>
</dbReference>
<keyword evidence="11" id="KW-1185">Reference proteome</keyword>
<dbReference type="GO" id="GO:0009055">
    <property type="term" value="F:electron transfer activity"/>
    <property type="evidence" value="ECO:0007669"/>
    <property type="project" value="UniProtKB-UniRule"/>
</dbReference>
<evidence type="ECO:0000256" key="5">
    <source>
        <dbReference type="ARBA" id="ARBA00022630"/>
    </source>
</evidence>
<comment type="cofactor">
    <cofactor evidence="1 8">
        <name>FMN</name>
        <dbReference type="ChEBI" id="CHEBI:58210"/>
    </cofactor>
</comment>
<comment type="function">
    <text evidence="2 8">Low-potential electron donor to a number of redox enzymes.</text>
</comment>
<dbReference type="NCBIfam" id="TIGR01753">
    <property type="entry name" value="flav_short"/>
    <property type="match status" value="1"/>
</dbReference>
<dbReference type="InterPro" id="IPR008254">
    <property type="entry name" value="Flavodoxin/NO_synth"/>
</dbReference>
<reference evidence="10 11" key="1">
    <citation type="submission" date="2020-08" db="EMBL/GenBank/DDBJ databases">
        <title>Genomic Encyclopedia of Type Strains, Phase IV (KMG-IV): sequencing the most valuable type-strain genomes for metagenomic binning, comparative biology and taxonomic classification.</title>
        <authorList>
            <person name="Goeker M."/>
        </authorList>
    </citation>
    <scope>NUCLEOTIDE SEQUENCE [LARGE SCALE GENOMIC DNA]</scope>
    <source>
        <strain evidence="10 11">DSM 21255</strain>
    </source>
</reference>
<dbReference type="OrthoDB" id="9790745at2"/>
<dbReference type="Proteomes" id="UP000591941">
    <property type="component" value="Unassembled WGS sequence"/>
</dbReference>
<evidence type="ECO:0000256" key="1">
    <source>
        <dbReference type="ARBA" id="ARBA00001917"/>
    </source>
</evidence>
<sequence>MANIAIVYWTGSGNTEAMANAIDEGAKAAGAETQLSFVTDVTADDIAAFDYIALGCPAMGSEQLEEYDFEPFYEELAGHLAGKKVALFGSYAWNDGQWMDDWAGRVAETGADIVADPVKAYAYPDDDALEACRQLGAALANA</sequence>
<organism evidence="10 11">
    <name type="scientific">Negativicoccus succinicivorans</name>
    <dbReference type="NCBI Taxonomy" id="620903"/>
    <lineage>
        <taxon>Bacteria</taxon>
        <taxon>Bacillati</taxon>
        <taxon>Bacillota</taxon>
        <taxon>Negativicutes</taxon>
        <taxon>Veillonellales</taxon>
        <taxon>Veillonellaceae</taxon>
        <taxon>Negativicoccus</taxon>
    </lineage>
</organism>
<evidence type="ECO:0000256" key="6">
    <source>
        <dbReference type="ARBA" id="ARBA00022643"/>
    </source>
</evidence>
<dbReference type="GO" id="GO:0016651">
    <property type="term" value="F:oxidoreductase activity, acting on NAD(P)H"/>
    <property type="evidence" value="ECO:0007669"/>
    <property type="project" value="UniProtKB-ARBA"/>
</dbReference>
<comment type="caution">
    <text evidence="10">The sequence shown here is derived from an EMBL/GenBank/DDBJ whole genome shotgun (WGS) entry which is preliminary data.</text>
</comment>
<dbReference type="AlphaFoldDB" id="A0A841R2G0"/>
<dbReference type="GO" id="GO:0010181">
    <property type="term" value="F:FMN binding"/>
    <property type="evidence" value="ECO:0007669"/>
    <property type="project" value="UniProtKB-UniRule"/>
</dbReference>
<evidence type="ECO:0000313" key="10">
    <source>
        <dbReference type="EMBL" id="MBB6477571.1"/>
    </source>
</evidence>
<evidence type="ECO:0000313" key="11">
    <source>
        <dbReference type="Proteomes" id="UP000591941"/>
    </source>
</evidence>
<keyword evidence="7 8" id="KW-0249">Electron transport</keyword>
<dbReference type="PANTHER" id="PTHR42809">
    <property type="entry name" value="FLAVODOXIN 2"/>
    <property type="match status" value="1"/>
</dbReference>
<comment type="similarity">
    <text evidence="3 8">Belongs to the flavodoxin family.</text>
</comment>
<dbReference type="PROSITE" id="PS50902">
    <property type="entry name" value="FLAVODOXIN_LIKE"/>
    <property type="match status" value="1"/>
</dbReference>
<evidence type="ECO:0000256" key="7">
    <source>
        <dbReference type="ARBA" id="ARBA00022982"/>
    </source>
</evidence>
<keyword evidence="4 8" id="KW-0813">Transport</keyword>
<evidence type="ECO:0000256" key="2">
    <source>
        <dbReference type="ARBA" id="ARBA00003297"/>
    </source>
</evidence>
<proteinExistence type="inferred from homology"/>
<dbReference type="SUPFAM" id="SSF52218">
    <property type="entry name" value="Flavoproteins"/>
    <property type="match status" value="1"/>
</dbReference>
<evidence type="ECO:0000256" key="8">
    <source>
        <dbReference type="RuleBase" id="RU367037"/>
    </source>
</evidence>
<dbReference type="InterPro" id="IPR029039">
    <property type="entry name" value="Flavoprotein-like_sf"/>
</dbReference>
<dbReference type="PROSITE" id="PS00201">
    <property type="entry name" value="FLAVODOXIN"/>
    <property type="match status" value="1"/>
</dbReference>
<gene>
    <name evidence="10" type="ORF">HNR45_000601</name>
</gene>
<dbReference type="Pfam" id="PF00258">
    <property type="entry name" value="Flavodoxin_1"/>
    <property type="match status" value="1"/>
</dbReference>
<dbReference type="PANTHER" id="PTHR42809:SF1">
    <property type="entry name" value="FLAVODOXIN 1"/>
    <property type="match status" value="1"/>
</dbReference>
<evidence type="ECO:0000256" key="4">
    <source>
        <dbReference type="ARBA" id="ARBA00022448"/>
    </source>
</evidence>
<keyword evidence="5 8" id="KW-0285">Flavoprotein</keyword>
<dbReference type="RefSeq" id="WP_034437290.1">
    <property type="nucleotide sequence ID" value="NZ_CABWNB010000003.1"/>
</dbReference>
<accession>A0A841R2G0</accession>
<keyword evidence="6 8" id="KW-0288">FMN</keyword>
<name>A0A841R2G0_9FIRM</name>
<protein>
    <recommendedName>
        <fullName evidence="8">Flavodoxin</fullName>
    </recommendedName>
</protein>
<dbReference type="Gene3D" id="3.40.50.360">
    <property type="match status" value="1"/>
</dbReference>
<evidence type="ECO:0000259" key="9">
    <source>
        <dbReference type="PROSITE" id="PS50902"/>
    </source>
</evidence>
<dbReference type="EMBL" id="JACHHI010000002">
    <property type="protein sequence ID" value="MBB6477571.1"/>
    <property type="molecule type" value="Genomic_DNA"/>
</dbReference>
<dbReference type="InterPro" id="IPR010087">
    <property type="entry name" value="Flav_short"/>
</dbReference>
<evidence type="ECO:0000256" key="3">
    <source>
        <dbReference type="ARBA" id="ARBA00005267"/>
    </source>
</evidence>
<dbReference type="GeneID" id="93485874"/>